<reference evidence="3 4" key="1">
    <citation type="journal article" date="2016" name="PLoS ONE">
        <title>Complete Genome Sequence and Comparative Genomics of a Novel Myxobacterium Myxococcus hansupus.</title>
        <authorList>
            <person name="Sharma G."/>
            <person name="Narwani T."/>
            <person name="Subramanian S."/>
        </authorList>
    </citation>
    <scope>NUCLEOTIDE SEQUENCE [LARGE SCALE GENOMIC DNA]</scope>
    <source>
        <strain evidence="4">mixupus</strain>
    </source>
</reference>
<evidence type="ECO:0000313" key="4">
    <source>
        <dbReference type="Proteomes" id="UP000009026"/>
    </source>
</evidence>
<dbReference type="InterPro" id="IPR004843">
    <property type="entry name" value="Calcineurin-like_PHP"/>
</dbReference>
<dbReference type="eggNOG" id="COG2129">
    <property type="taxonomic scope" value="Bacteria"/>
</dbReference>
<keyword evidence="4" id="KW-1185">Reference proteome</keyword>
<dbReference type="Proteomes" id="UP000009026">
    <property type="component" value="Chromosome"/>
</dbReference>
<feature type="region of interest" description="Disordered" evidence="1">
    <location>
        <begin position="197"/>
        <end position="245"/>
    </location>
</feature>
<gene>
    <name evidence="3" type="ORF">A176_005489</name>
</gene>
<dbReference type="STRING" id="1297742.A176_005489"/>
<feature type="compositionally biased region" description="Polar residues" evidence="1">
    <location>
        <begin position="235"/>
        <end position="245"/>
    </location>
</feature>
<evidence type="ECO:0000259" key="2">
    <source>
        <dbReference type="Pfam" id="PF00149"/>
    </source>
</evidence>
<accession>A0A0H4XK18</accession>
<dbReference type="EMBL" id="CP012109">
    <property type="protein sequence ID" value="AKQ68577.1"/>
    <property type="molecule type" value="Genomic_DNA"/>
</dbReference>
<sequence>MRIVAVSDTHLFHDELVMPPGDIFVHAGDMCRAGDLEELARVASWIRGLSYRHKVIVAGNHDWAFADSPGEARALLGEDVVYLQDGEATVAGLRFWGSPSQPAYNDWAFNLPRGTALASKWAAIPEGLDVLITHGPPAGFGDRSSVGGARRLRGPARARAHCAPSATPVRPHPRRWRAVARRGHVLRQRHHVGVRARAYRPPVRRPGRDRGEHPSRPALTRAPSLNRERGPAGSSCASLTVITRS</sequence>
<feature type="domain" description="Calcineurin-like phosphoesterase" evidence="2">
    <location>
        <begin position="1"/>
        <end position="138"/>
    </location>
</feature>
<proteinExistence type="predicted"/>
<protein>
    <submittedName>
        <fullName evidence="3">Glutamate synthase [NADPH] large chain</fullName>
    </submittedName>
</protein>
<feature type="compositionally biased region" description="Basic and acidic residues" evidence="1">
    <location>
        <begin position="206"/>
        <end position="215"/>
    </location>
</feature>
<dbReference type="Gene3D" id="3.60.21.10">
    <property type="match status" value="1"/>
</dbReference>
<dbReference type="KEGG" id="mym:A176_005489"/>
<name>A0A0H4XK18_9BACT</name>
<dbReference type="Pfam" id="PF00149">
    <property type="entry name" value="Metallophos"/>
    <property type="match status" value="1"/>
</dbReference>
<evidence type="ECO:0000313" key="3">
    <source>
        <dbReference type="EMBL" id="AKQ68577.1"/>
    </source>
</evidence>
<dbReference type="InterPro" id="IPR051693">
    <property type="entry name" value="UPF0046_metallophosphoest"/>
</dbReference>
<dbReference type="AlphaFoldDB" id="A0A0H4XK18"/>
<dbReference type="PANTHER" id="PTHR12905:SF0">
    <property type="entry name" value="CALCINEURIN-LIKE PHOSPHOESTERASE DOMAIN-CONTAINING PROTEIN"/>
    <property type="match status" value="1"/>
</dbReference>
<dbReference type="SUPFAM" id="SSF56300">
    <property type="entry name" value="Metallo-dependent phosphatases"/>
    <property type="match status" value="1"/>
</dbReference>
<dbReference type="InterPro" id="IPR029052">
    <property type="entry name" value="Metallo-depent_PP-like"/>
</dbReference>
<evidence type="ECO:0000256" key="1">
    <source>
        <dbReference type="SAM" id="MobiDB-lite"/>
    </source>
</evidence>
<organism evidence="3 4">
    <name type="scientific">Pseudomyxococcus hansupus</name>
    <dbReference type="NCBI Taxonomy" id="1297742"/>
    <lineage>
        <taxon>Bacteria</taxon>
        <taxon>Pseudomonadati</taxon>
        <taxon>Myxococcota</taxon>
        <taxon>Myxococcia</taxon>
        <taxon>Myxococcales</taxon>
        <taxon>Cystobacterineae</taxon>
        <taxon>Myxococcaceae</taxon>
        <taxon>Pseudomyxococcus</taxon>
    </lineage>
</organism>
<dbReference type="GO" id="GO:0016787">
    <property type="term" value="F:hydrolase activity"/>
    <property type="evidence" value="ECO:0007669"/>
    <property type="project" value="InterPro"/>
</dbReference>
<dbReference type="PANTHER" id="PTHR12905">
    <property type="entry name" value="METALLOPHOSPHOESTERASE"/>
    <property type="match status" value="1"/>
</dbReference>